<dbReference type="Gene3D" id="2.60.40.1190">
    <property type="match status" value="1"/>
</dbReference>
<protein>
    <recommendedName>
        <fullName evidence="2">Carbohydrate-binding domain-containing protein</fullName>
    </recommendedName>
</protein>
<evidence type="ECO:0008006" key="2">
    <source>
        <dbReference type="Google" id="ProtNLM"/>
    </source>
</evidence>
<organism evidence="1">
    <name type="scientific">bioreactor metagenome</name>
    <dbReference type="NCBI Taxonomy" id="1076179"/>
    <lineage>
        <taxon>unclassified sequences</taxon>
        <taxon>metagenomes</taxon>
        <taxon>ecological metagenomes</taxon>
    </lineage>
</organism>
<comment type="caution">
    <text evidence="1">The sequence shown here is derived from an EMBL/GenBank/DDBJ whole genome shotgun (WGS) entry which is preliminary data.</text>
</comment>
<gene>
    <name evidence="1" type="ORF">SDC9_178707</name>
</gene>
<proteinExistence type="predicted"/>
<dbReference type="CDD" id="cd09621">
    <property type="entry name" value="CBM9_like_5"/>
    <property type="match status" value="1"/>
</dbReference>
<dbReference type="SUPFAM" id="SSF49344">
    <property type="entry name" value="CBD9-like"/>
    <property type="match status" value="1"/>
</dbReference>
<reference evidence="1" key="1">
    <citation type="submission" date="2019-08" db="EMBL/GenBank/DDBJ databases">
        <authorList>
            <person name="Kucharzyk K."/>
            <person name="Murdoch R.W."/>
            <person name="Higgins S."/>
            <person name="Loffler F."/>
        </authorList>
    </citation>
    <scope>NUCLEOTIDE SEQUENCE</scope>
</reference>
<name>A0A645H5W8_9ZZZZ</name>
<sequence>MPCFPVGSAAETQLTLDSAECLTELAFDPVTPRWSGPEDLSAVIRLQHDNGQLLFDIKVRDQEHCVPFSGINNWKNDSVQIALATADGKQITELTVSGSGDGPPIVWRHIAQVAEKAGRWDIPVQVTREKAITHYQFTVPLKETGIAPATGTKFRISLLINDNDGGKRLRLMEFCGGIENSKAVELFGWAQMQ</sequence>
<dbReference type="EMBL" id="VSSQ01082689">
    <property type="protein sequence ID" value="MPN31233.1"/>
    <property type="molecule type" value="Genomic_DNA"/>
</dbReference>
<dbReference type="AlphaFoldDB" id="A0A645H5W8"/>
<accession>A0A645H5W8</accession>
<evidence type="ECO:0000313" key="1">
    <source>
        <dbReference type="EMBL" id="MPN31233.1"/>
    </source>
</evidence>